<dbReference type="Proteomes" id="UP000268436">
    <property type="component" value="Unassembled WGS sequence"/>
</dbReference>
<proteinExistence type="predicted"/>
<evidence type="ECO:0000313" key="2">
    <source>
        <dbReference type="EMBL" id="RUO15943.1"/>
    </source>
</evidence>
<dbReference type="AlphaFoldDB" id="A0A3Q9GEI3"/>
<evidence type="ECO:0000313" key="4">
    <source>
        <dbReference type="Proteomes" id="UP000280228"/>
    </source>
</evidence>
<gene>
    <name evidence="1" type="ORF">EJK53_0289</name>
    <name evidence="2" type="ORF">EJK54_0757</name>
</gene>
<dbReference type="EMBL" id="CP034662">
    <property type="protein sequence ID" value="AZQ93615.1"/>
    <property type="molecule type" value="Genomic_DNA"/>
</dbReference>
<sequence length="42" mass="4878">MNLELSDFGTYHENPCLNIRIIVSLQAKRSSLMVFYQASFCH</sequence>
<reference evidence="3 4" key="1">
    <citation type="submission" date="2018-12" db="EMBL/GenBank/DDBJ databases">
        <title>Persistence of Moraxella catarrhalis in Chronic Obstructive Pulmonary Disease and Regulation of the Hag/MID Adhesin.</title>
        <authorList>
            <person name="Murphy T."/>
            <person name="Zhao X."/>
            <person name="Vyas G."/>
            <person name="Aluvathingal J."/>
            <person name="Nadendla S."/>
            <person name="Tallon L."/>
            <person name="Tettelin H."/>
        </authorList>
    </citation>
    <scope>NUCLEOTIDE SEQUENCE [LARGE SCALE GENOMIC DNA]</scope>
    <source>
        <strain evidence="2 3">173P27B1</strain>
        <strain evidence="1 4">46P58B1</strain>
    </source>
</reference>
<keyword evidence="3" id="KW-1185">Reference proteome</keyword>
<evidence type="ECO:0000313" key="3">
    <source>
        <dbReference type="Proteomes" id="UP000268436"/>
    </source>
</evidence>
<dbReference type="EMBL" id="RYER01000018">
    <property type="protein sequence ID" value="RUO15943.1"/>
    <property type="molecule type" value="Genomic_DNA"/>
</dbReference>
<organism evidence="1 4">
    <name type="scientific">Moraxella catarrhalis</name>
    <name type="common">Branhamella catarrhalis</name>
    <dbReference type="NCBI Taxonomy" id="480"/>
    <lineage>
        <taxon>Bacteria</taxon>
        <taxon>Pseudomonadati</taxon>
        <taxon>Pseudomonadota</taxon>
        <taxon>Gammaproteobacteria</taxon>
        <taxon>Moraxellales</taxon>
        <taxon>Moraxellaceae</taxon>
        <taxon>Moraxella</taxon>
    </lineage>
</organism>
<protein>
    <submittedName>
        <fullName evidence="1">Uncharacterized protein</fullName>
    </submittedName>
</protein>
<accession>A0A3Q9GEI3</accession>
<evidence type="ECO:0000313" key="1">
    <source>
        <dbReference type="EMBL" id="AZQ93615.1"/>
    </source>
</evidence>
<dbReference type="Proteomes" id="UP000280228">
    <property type="component" value="Chromosome"/>
</dbReference>
<name>A0A3Q9GEI3_MORCA</name>